<accession>A0A645GHW6</accession>
<dbReference type="AlphaFoldDB" id="A0A645GHW6"/>
<dbReference type="EMBL" id="VSSQ01076140">
    <property type="protein sequence ID" value="MPN26571.1"/>
    <property type="molecule type" value="Genomic_DNA"/>
</dbReference>
<proteinExistence type="predicted"/>
<reference evidence="2" key="1">
    <citation type="submission" date="2019-08" db="EMBL/GenBank/DDBJ databases">
        <authorList>
            <person name="Kucharzyk K."/>
            <person name="Murdoch R.W."/>
            <person name="Higgins S."/>
            <person name="Loffler F."/>
        </authorList>
    </citation>
    <scope>NUCLEOTIDE SEQUENCE</scope>
</reference>
<comment type="caution">
    <text evidence="2">The sequence shown here is derived from an EMBL/GenBank/DDBJ whole genome shotgun (WGS) entry which is preliminary data.</text>
</comment>
<protein>
    <submittedName>
        <fullName evidence="2">Uncharacterized protein</fullName>
    </submittedName>
</protein>
<gene>
    <name evidence="2" type="ORF">SDC9_173996</name>
</gene>
<feature type="compositionally biased region" description="Basic and acidic residues" evidence="1">
    <location>
        <begin position="1"/>
        <end position="16"/>
    </location>
</feature>
<feature type="region of interest" description="Disordered" evidence="1">
    <location>
        <begin position="1"/>
        <end position="20"/>
    </location>
</feature>
<name>A0A645GHW6_9ZZZZ</name>
<organism evidence="2">
    <name type="scientific">bioreactor metagenome</name>
    <dbReference type="NCBI Taxonomy" id="1076179"/>
    <lineage>
        <taxon>unclassified sequences</taxon>
        <taxon>metagenomes</taxon>
        <taxon>ecological metagenomes</taxon>
    </lineage>
</organism>
<sequence length="81" mass="9688">MQRCDRDDQHNDRQQDQRNGGCYDERRLFAFLKHLIVIHNILSFQAINQFVHVPDAFHDAPERVCFVHSARKQVVIFIRQV</sequence>
<evidence type="ECO:0000256" key="1">
    <source>
        <dbReference type="SAM" id="MobiDB-lite"/>
    </source>
</evidence>
<evidence type="ECO:0000313" key="2">
    <source>
        <dbReference type="EMBL" id="MPN26571.1"/>
    </source>
</evidence>